<dbReference type="GO" id="GO:0004497">
    <property type="term" value="F:monooxygenase activity"/>
    <property type="evidence" value="ECO:0007669"/>
    <property type="project" value="UniProtKB-KW"/>
</dbReference>
<reference evidence="4" key="1">
    <citation type="submission" date="2019-09" db="EMBL/GenBank/DDBJ databases">
        <authorList>
            <person name="Teo W.F.A."/>
            <person name="Duangmal K."/>
        </authorList>
    </citation>
    <scope>NUCLEOTIDE SEQUENCE [LARGE SCALE GENOMIC DNA]</scope>
    <source>
        <strain evidence="4">K81G1</strain>
    </source>
</reference>
<evidence type="ECO:0000256" key="2">
    <source>
        <dbReference type="ARBA" id="ARBA00023033"/>
    </source>
</evidence>
<keyword evidence="2" id="KW-0503">Monooxygenase</keyword>
<gene>
    <name evidence="4" type="ORF">FPZ12_041685</name>
</gene>
<evidence type="ECO:0000256" key="1">
    <source>
        <dbReference type="ARBA" id="ARBA00023002"/>
    </source>
</evidence>
<dbReference type="PANTHER" id="PTHR30137">
    <property type="entry name" value="LUCIFERASE-LIKE MONOOXYGENASE"/>
    <property type="match status" value="1"/>
</dbReference>
<evidence type="ECO:0000313" key="4">
    <source>
        <dbReference type="EMBL" id="KAA9150225.1"/>
    </source>
</evidence>
<dbReference type="PANTHER" id="PTHR30137:SF8">
    <property type="entry name" value="BLR5498 PROTEIN"/>
    <property type="match status" value="1"/>
</dbReference>
<evidence type="ECO:0000313" key="5">
    <source>
        <dbReference type="Proteomes" id="UP000319769"/>
    </source>
</evidence>
<protein>
    <submittedName>
        <fullName evidence="4">LLM class flavin-dependent oxidoreductase</fullName>
    </submittedName>
</protein>
<dbReference type="InterPro" id="IPR050766">
    <property type="entry name" value="Bact_Lucif_Oxidored"/>
</dbReference>
<dbReference type="InterPro" id="IPR011251">
    <property type="entry name" value="Luciferase-like_dom"/>
</dbReference>
<dbReference type="GO" id="GO:0016705">
    <property type="term" value="F:oxidoreductase activity, acting on paired donors, with incorporation or reduction of molecular oxygen"/>
    <property type="evidence" value="ECO:0007669"/>
    <property type="project" value="InterPro"/>
</dbReference>
<keyword evidence="1" id="KW-0560">Oxidoreductase</keyword>
<accession>A0A5N0UPE6</accession>
<name>A0A5N0UPE6_9PSEU</name>
<proteinExistence type="predicted"/>
<dbReference type="AlphaFoldDB" id="A0A5N0UPE6"/>
<dbReference type="GO" id="GO:0005829">
    <property type="term" value="C:cytosol"/>
    <property type="evidence" value="ECO:0007669"/>
    <property type="project" value="TreeGrafter"/>
</dbReference>
<dbReference type="Gene3D" id="3.20.20.30">
    <property type="entry name" value="Luciferase-like domain"/>
    <property type="match status" value="1"/>
</dbReference>
<dbReference type="Proteomes" id="UP000319769">
    <property type="component" value="Unassembled WGS sequence"/>
</dbReference>
<dbReference type="Pfam" id="PF00296">
    <property type="entry name" value="Bac_luciferase"/>
    <property type="match status" value="1"/>
</dbReference>
<dbReference type="EMBL" id="VMNW02000122">
    <property type="protein sequence ID" value="KAA9150225.1"/>
    <property type="molecule type" value="Genomic_DNA"/>
</dbReference>
<dbReference type="OrthoDB" id="3206024at2"/>
<organism evidence="4 5">
    <name type="scientific">Amycolatopsis acidicola</name>
    <dbReference type="NCBI Taxonomy" id="2596893"/>
    <lineage>
        <taxon>Bacteria</taxon>
        <taxon>Bacillati</taxon>
        <taxon>Actinomycetota</taxon>
        <taxon>Actinomycetes</taxon>
        <taxon>Pseudonocardiales</taxon>
        <taxon>Pseudonocardiaceae</taxon>
        <taxon>Amycolatopsis</taxon>
    </lineage>
</organism>
<comment type="caution">
    <text evidence="4">The sequence shown here is derived from an EMBL/GenBank/DDBJ whole genome shotgun (WGS) entry which is preliminary data.</text>
</comment>
<keyword evidence="5" id="KW-1185">Reference proteome</keyword>
<dbReference type="InterPro" id="IPR036661">
    <property type="entry name" value="Luciferase-like_sf"/>
</dbReference>
<evidence type="ECO:0000259" key="3">
    <source>
        <dbReference type="Pfam" id="PF00296"/>
    </source>
</evidence>
<sequence length="329" mass="36005">MRAPGVGVGSAEQYPAVLDHVEWADSLGFETVYLAEHHGADDGYCASPMILGSAILGRTRRIGVHFSALIAVLHQPLRLAEDLAALDLIGSGRVELTLGLGYRDHEYRMFGVDRRKRVRLLEEIIGVLQRAWTGEPFDFRGERVRIRPRPARAGGPPLYIGGSGEASALRAARLGDGYRPAGSEKDKLYAVYEAEREKLGKPVPPRGPVTGPLFLYVSEDPERDWPVVAPHVLYTTNANAAWAKERGVGTTAYRAASGVEDLKGDPNIRVVTPDECVALCRELGPDAELVFQPLLGGLGLEDGWRSLRLFETAVLPKLVELGYRKEMTT</sequence>
<feature type="domain" description="Luciferase-like" evidence="3">
    <location>
        <begin position="9"/>
        <end position="252"/>
    </location>
</feature>
<dbReference type="SUPFAM" id="SSF51679">
    <property type="entry name" value="Bacterial luciferase-like"/>
    <property type="match status" value="1"/>
</dbReference>